<comment type="caution">
    <text evidence="2">The sequence shown here is derived from an EMBL/GenBank/DDBJ whole genome shotgun (WGS) entry which is preliminary data.</text>
</comment>
<sequence>MRWPVTPVRRSGAASTAAIGPSSTGERSAKPIAARIPPWPPTAMRAGSVPVNAIIVARPQPRPAASTITAPITRIRLVRPVSTLASRIASIVPRLVTWRAVTAAAATAARSVIPVPIASAIGPNRASRPAGTRPVSPRSRTSHRPPRTDGTTAMAEARTATAAASTVIIRPIWDGATPALLSNAISGARCLISSDSVESVANRTITRPQPPTTHAISSSVFPASGPAPVRVSKRDANVIRIVAPKNIAAKLARNPAGRRRSDDSASLIVIMKVLPSSLPQD</sequence>
<dbReference type="AlphaFoldDB" id="A0A841BFJ1"/>
<reference evidence="2 3" key="1">
    <citation type="submission" date="2020-08" db="EMBL/GenBank/DDBJ databases">
        <title>Sequencing the genomes of 1000 actinobacteria strains.</title>
        <authorList>
            <person name="Klenk H.-P."/>
        </authorList>
    </citation>
    <scope>NUCLEOTIDE SEQUENCE [LARGE SCALE GENOMIC DNA]</scope>
    <source>
        <strain evidence="2 3">DSM 45272</strain>
    </source>
</reference>
<feature type="region of interest" description="Disordered" evidence="1">
    <location>
        <begin position="1"/>
        <end position="32"/>
    </location>
</feature>
<keyword evidence="3" id="KW-1185">Reference proteome</keyword>
<organism evidence="2 3">
    <name type="scientific">Amycolatopsis umgeniensis</name>
    <dbReference type="NCBI Taxonomy" id="336628"/>
    <lineage>
        <taxon>Bacteria</taxon>
        <taxon>Bacillati</taxon>
        <taxon>Actinomycetota</taxon>
        <taxon>Actinomycetes</taxon>
        <taxon>Pseudonocardiales</taxon>
        <taxon>Pseudonocardiaceae</taxon>
        <taxon>Amycolatopsis</taxon>
    </lineage>
</organism>
<protein>
    <submittedName>
        <fullName evidence="2">Uncharacterized protein</fullName>
    </submittedName>
</protein>
<proteinExistence type="predicted"/>
<evidence type="ECO:0000313" key="3">
    <source>
        <dbReference type="Proteomes" id="UP000580861"/>
    </source>
</evidence>
<evidence type="ECO:0000313" key="2">
    <source>
        <dbReference type="EMBL" id="MBB5858107.1"/>
    </source>
</evidence>
<dbReference type="EMBL" id="JACHMX010000001">
    <property type="protein sequence ID" value="MBB5858107.1"/>
    <property type="molecule type" value="Genomic_DNA"/>
</dbReference>
<name>A0A841BFJ1_9PSEU</name>
<dbReference type="Proteomes" id="UP000580861">
    <property type="component" value="Unassembled WGS sequence"/>
</dbReference>
<evidence type="ECO:0000256" key="1">
    <source>
        <dbReference type="SAM" id="MobiDB-lite"/>
    </source>
</evidence>
<gene>
    <name evidence="2" type="ORF">HDA45_008194</name>
</gene>
<feature type="region of interest" description="Disordered" evidence="1">
    <location>
        <begin position="121"/>
        <end position="153"/>
    </location>
</feature>
<accession>A0A841BFJ1</accession>